<reference evidence="1 2" key="1">
    <citation type="submission" date="2020-10" db="EMBL/GenBank/DDBJ databases">
        <title>Connecting structure to function with the recovery of over 1000 high-quality activated sludge metagenome-assembled genomes encoding full-length rRNA genes using long-read sequencing.</title>
        <authorList>
            <person name="Singleton C.M."/>
            <person name="Petriglieri F."/>
            <person name="Kristensen J.M."/>
            <person name="Kirkegaard R.H."/>
            <person name="Michaelsen T.Y."/>
            <person name="Andersen M.H."/>
            <person name="Karst S.M."/>
            <person name="Dueholm M.S."/>
            <person name="Nielsen P.H."/>
            <person name="Albertsen M."/>
        </authorList>
    </citation>
    <scope>NUCLEOTIDE SEQUENCE [LARGE SCALE GENOMIC DNA]</scope>
    <source>
        <strain evidence="1">EsbW_18-Q3-R4-48_BATAC.463</strain>
    </source>
</reference>
<name>A0A935KAY1_9RHOO</name>
<evidence type="ECO:0000313" key="1">
    <source>
        <dbReference type="EMBL" id="MBK7416025.1"/>
    </source>
</evidence>
<evidence type="ECO:0008006" key="3">
    <source>
        <dbReference type="Google" id="ProtNLM"/>
    </source>
</evidence>
<dbReference type="EMBL" id="JADJMS010000030">
    <property type="protein sequence ID" value="MBK7416025.1"/>
    <property type="molecule type" value="Genomic_DNA"/>
</dbReference>
<proteinExistence type="predicted"/>
<evidence type="ECO:0000313" key="2">
    <source>
        <dbReference type="Proteomes" id="UP000739411"/>
    </source>
</evidence>
<comment type="caution">
    <text evidence="1">The sequence shown here is derived from an EMBL/GenBank/DDBJ whole genome shotgun (WGS) entry which is preliminary data.</text>
</comment>
<organism evidence="1 2">
    <name type="scientific">Candidatus Dechloromonas phosphorivorans</name>
    <dbReference type="NCBI Taxonomy" id="2899244"/>
    <lineage>
        <taxon>Bacteria</taxon>
        <taxon>Pseudomonadati</taxon>
        <taxon>Pseudomonadota</taxon>
        <taxon>Betaproteobacteria</taxon>
        <taxon>Rhodocyclales</taxon>
        <taxon>Azonexaceae</taxon>
        <taxon>Dechloromonas</taxon>
    </lineage>
</organism>
<dbReference type="AlphaFoldDB" id="A0A935KAY1"/>
<accession>A0A935KAY1</accession>
<protein>
    <recommendedName>
        <fullName evidence="3">Acyltransferase</fullName>
    </recommendedName>
</protein>
<dbReference type="Proteomes" id="UP000739411">
    <property type="component" value="Unassembled WGS sequence"/>
</dbReference>
<gene>
    <name evidence="1" type="ORF">IPJ38_13800</name>
</gene>
<sequence length="246" mass="27042">MEKLPHLSDKVFKEHLSFVGVMEGAAFYFRDFEKMLPGVKFAPNLAGLPNLAGGVLILTYHHHFNVLLCAFLGRLLNRRVNVLAMDPDLSPLAKPLAWYKDVMYGDSETQLSGGRYVLVHPGSGNAVGQGLRDMVRRDSALISVHDFGHPFANESVMSLNVLGRKLLAPVGAIAFGLSRKIPVFVTWLEWDGGARFIIKGTALDTNSEESVLKGYFASLETMVAENPAQWEGWPSICNMELAEVPG</sequence>